<dbReference type="EMBL" id="JPSL02000040">
    <property type="protein sequence ID" value="KGQ21632.2"/>
    <property type="molecule type" value="Genomic_DNA"/>
</dbReference>
<dbReference type="AlphaFoldDB" id="A0A0A2WSA2"/>
<dbReference type="CDD" id="cd01712">
    <property type="entry name" value="PPase_ThiI"/>
    <property type="match status" value="1"/>
</dbReference>
<dbReference type="GO" id="GO:0005829">
    <property type="term" value="C:cytosol"/>
    <property type="evidence" value="ECO:0007669"/>
    <property type="project" value="TreeGrafter"/>
</dbReference>
<evidence type="ECO:0000256" key="4">
    <source>
        <dbReference type="ARBA" id="ARBA00022679"/>
    </source>
</evidence>
<comment type="pathway">
    <text evidence="18">Cofactor biosynthesis; thiamine diphosphate biosynthesis.</text>
</comment>
<dbReference type="Gene3D" id="3.40.50.620">
    <property type="entry name" value="HUPs"/>
    <property type="match status" value="1"/>
</dbReference>
<feature type="binding site" evidence="18">
    <location>
        <position position="281"/>
    </location>
    <ligand>
        <name>ATP</name>
        <dbReference type="ChEBI" id="CHEBI:30616"/>
    </ligand>
</feature>
<proteinExistence type="inferred from homology"/>
<keyword evidence="7 18" id="KW-0694">RNA-binding</keyword>
<feature type="binding site" evidence="18">
    <location>
        <position position="290"/>
    </location>
    <ligand>
        <name>ATP</name>
        <dbReference type="ChEBI" id="CHEBI:30616"/>
    </ligand>
</feature>
<keyword evidence="21" id="KW-1185">Reference proteome</keyword>
<dbReference type="InterPro" id="IPR020536">
    <property type="entry name" value="ThiI_AANH"/>
</dbReference>
<dbReference type="SMART" id="SM00981">
    <property type="entry name" value="THUMP"/>
    <property type="match status" value="1"/>
</dbReference>
<sequence length="386" mass="42482">MEVFLIRYGEIALKGKNRAYFEEALAGRLRRALAPWGGRVRRGVGRFFAEAPDLPEVRRALARVFGVASYSPALRLPLEMPAIQEAVLRLAEEEVAKGGRTFRVQARRAEKRFPLTSEELNRRLGALVLERFPGLKVDLEAPDFTLFLEVRLEGAYLYTQKLPGPGGLPVGVTGRALALLSGGIDSPVAAWMGMKRGLTVDLVHFDAPPAATARGKVEALAEVLAEWGGPFRLFVVPFTKVQLQIGRHVPERFHTLVLRRMMVRFAGLLAEREGALALLTGESLGQVASQTLESLRVVDEASALPILRPLVGLDKEEIVALAKRVESYEISIRPEEDCCVVFAPRHPATRPRLDQVQRAEAPLDVAALLEEALAGMEILSYGTTNR</sequence>
<dbReference type="RefSeq" id="WP_045246404.1">
    <property type="nucleotide sequence ID" value="NZ_JPSL02000040.1"/>
</dbReference>
<dbReference type="Pfam" id="PF22025">
    <property type="entry name" value="ThiI_fer"/>
    <property type="match status" value="1"/>
</dbReference>
<dbReference type="SUPFAM" id="SSF52402">
    <property type="entry name" value="Adenine nucleotide alpha hydrolases-like"/>
    <property type="match status" value="1"/>
</dbReference>
<dbReference type="Pfam" id="PF02568">
    <property type="entry name" value="ThiI"/>
    <property type="match status" value="1"/>
</dbReference>
<feature type="binding site" evidence="18">
    <location>
        <position position="259"/>
    </location>
    <ligand>
        <name>ATP</name>
        <dbReference type="ChEBI" id="CHEBI:30616"/>
    </ligand>
</feature>
<dbReference type="PROSITE" id="PS51165">
    <property type="entry name" value="THUMP"/>
    <property type="match status" value="1"/>
</dbReference>
<comment type="catalytic activity">
    <reaction evidence="10 18">
        <text>[ThiS sulfur-carrier protein]-C-terminal Gly-Gly-AMP + S-sulfanyl-L-cysteinyl-[cysteine desulfurase] + AH2 = [ThiS sulfur-carrier protein]-C-terminal-Gly-aminoethanethioate + L-cysteinyl-[cysteine desulfurase] + A + AMP + 2 H(+)</text>
        <dbReference type="Rhea" id="RHEA:43340"/>
        <dbReference type="Rhea" id="RHEA-COMP:12157"/>
        <dbReference type="Rhea" id="RHEA-COMP:12158"/>
        <dbReference type="Rhea" id="RHEA-COMP:12910"/>
        <dbReference type="Rhea" id="RHEA-COMP:19908"/>
        <dbReference type="ChEBI" id="CHEBI:13193"/>
        <dbReference type="ChEBI" id="CHEBI:15378"/>
        <dbReference type="ChEBI" id="CHEBI:17499"/>
        <dbReference type="ChEBI" id="CHEBI:29950"/>
        <dbReference type="ChEBI" id="CHEBI:61963"/>
        <dbReference type="ChEBI" id="CHEBI:90618"/>
        <dbReference type="ChEBI" id="CHEBI:232372"/>
        <dbReference type="ChEBI" id="CHEBI:456215"/>
    </reaction>
</comment>
<dbReference type="GO" id="GO:0005524">
    <property type="term" value="F:ATP binding"/>
    <property type="evidence" value="ECO:0007669"/>
    <property type="project" value="UniProtKB-UniRule"/>
</dbReference>
<dbReference type="InterPro" id="IPR014729">
    <property type="entry name" value="Rossmann-like_a/b/a_fold"/>
</dbReference>
<dbReference type="SUPFAM" id="SSF143437">
    <property type="entry name" value="THUMP domain-like"/>
    <property type="match status" value="1"/>
</dbReference>
<evidence type="ECO:0000256" key="11">
    <source>
        <dbReference type="ARBA" id="ARBA00058382"/>
    </source>
</evidence>
<evidence type="ECO:0000256" key="7">
    <source>
        <dbReference type="ARBA" id="ARBA00022884"/>
    </source>
</evidence>
<dbReference type="InterPro" id="IPR050102">
    <property type="entry name" value="tRNA_sulfurtransferase_ThiI"/>
</dbReference>
<dbReference type="EC" id="2.8.1.4" evidence="13 18"/>
<evidence type="ECO:0000256" key="3">
    <source>
        <dbReference type="ARBA" id="ARBA00022555"/>
    </source>
</evidence>
<evidence type="ECO:0000256" key="14">
    <source>
        <dbReference type="ARBA" id="ARBA00071867"/>
    </source>
</evidence>
<evidence type="ECO:0000313" key="20">
    <source>
        <dbReference type="EMBL" id="KGQ21632.2"/>
    </source>
</evidence>
<evidence type="ECO:0000256" key="15">
    <source>
        <dbReference type="ARBA" id="ARBA00075337"/>
    </source>
</evidence>
<comment type="catalytic activity">
    <reaction evidence="9 18">
        <text>[ThiI sulfur-carrier protein]-S-sulfanyl-L-cysteine + a uridine in tRNA + 2 reduced [2Fe-2S]-[ferredoxin] + ATP + H(+) = [ThiI sulfur-carrier protein]-L-cysteine + a 4-thiouridine in tRNA + 2 oxidized [2Fe-2S]-[ferredoxin] + AMP + diphosphate</text>
        <dbReference type="Rhea" id="RHEA:24176"/>
        <dbReference type="Rhea" id="RHEA-COMP:10000"/>
        <dbReference type="Rhea" id="RHEA-COMP:10001"/>
        <dbReference type="Rhea" id="RHEA-COMP:13337"/>
        <dbReference type="Rhea" id="RHEA-COMP:13338"/>
        <dbReference type="Rhea" id="RHEA-COMP:13339"/>
        <dbReference type="Rhea" id="RHEA-COMP:13340"/>
        <dbReference type="ChEBI" id="CHEBI:15378"/>
        <dbReference type="ChEBI" id="CHEBI:29950"/>
        <dbReference type="ChEBI" id="CHEBI:30616"/>
        <dbReference type="ChEBI" id="CHEBI:33019"/>
        <dbReference type="ChEBI" id="CHEBI:33737"/>
        <dbReference type="ChEBI" id="CHEBI:33738"/>
        <dbReference type="ChEBI" id="CHEBI:61963"/>
        <dbReference type="ChEBI" id="CHEBI:65315"/>
        <dbReference type="ChEBI" id="CHEBI:136798"/>
        <dbReference type="ChEBI" id="CHEBI:456215"/>
        <dbReference type="EC" id="2.8.1.4"/>
    </reaction>
</comment>
<dbReference type="GO" id="GO:0000049">
    <property type="term" value="F:tRNA binding"/>
    <property type="evidence" value="ECO:0007669"/>
    <property type="project" value="UniProtKB-UniRule"/>
</dbReference>
<comment type="similarity">
    <text evidence="12 18">Belongs to the ThiI family.</text>
</comment>
<evidence type="ECO:0000256" key="10">
    <source>
        <dbReference type="ARBA" id="ARBA00052330"/>
    </source>
</evidence>
<feature type="binding site" evidence="18">
    <location>
        <begin position="204"/>
        <end position="205"/>
    </location>
    <ligand>
        <name>ATP</name>
        <dbReference type="ChEBI" id="CHEBI:30616"/>
    </ligand>
</feature>
<evidence type="ECO:0000256" key="5">
    <source>
        <dbReference type="ARBA" id="ARBA00022741"/>
    </source>
</evidence>
<evidence type="ECO:0000256" key="2">
    <source>
        <dbReference type="ARBA" id="ARBA00022490"/>
    </source>
</evidence>
<dbReference type="GO" id="GO:0009229">
    <property type="term" value="P:thiamine diphosphate biosynthetic process"/>
    <property type="evidence" value="ECO:0007669"/>
    <property type="project" value="UniProtKB-UniRule"/>
</dbReference>
<keyword evidence="6 18" id="KW-0067">ATP-binding</keyword>
<feature type="domain" description="THUMP" evidence="19">
    <location>
        <begin position="55"/>
        <end position="161"/>
    </location>
</feature>
<dbReference type="GO" id="GO:0009228">
    <property type="term" value="P:thiamine biosynthetic process"/>
    <property type="evidence" value="ECO:0007669"/>
    <property type="project" value="UniProtKB-KW"/>
</dbReference>
<keyword evidence="3 18" id="KW-0820">tRNA-binding</keyword>
<organism evidence="20 21">
    <name type="scientific">Thermus filiformis</name>
    <dbReference type="NCBI Taxonomy" id="276"/>
    <lineage>
        <taxon>Bacteria</taxon>
        <taxon>Thermotogati</taxon>
        <taxon>Deinococcota</taxon>
        <taxon>Deinococci</taxon>
        <taxon>Thermales</taxon>
        <taxon>Thermaceae</taxon>
        <taxon>Thermus</taxon>
    </lineage>
</organism>
<dbReference type="GO" id="GO:0140741">
    <property type="term" value="F:tRNA-uracil-4 sulfurtransferase activity"/>
    <property type="evidence" value="ECO:0007669"/>
    <property type="project" value="UniProtKB-EC"/>
</dbReference>
<dbReference type="CDD" id="cd11716">
    <property type="entry name" value="THUMP_ThiI"/>
    <property type="match status" value="1"/>
</dbReference>
<evidence type="ECO:0000256" key="17">
    <source>
        <dbReference type="ARBA" id="ARBA00080570"/>
    </source>
</evidence>
<dbReference type="HAMAP" id="MF_00021">
    <property type="entry name" value="ThiI"/>
    <property type="match status" value="1"/>
</dbReference>
<dbReference type="OrthoDB" id="9773948at2"/>
<keyword evidence="2 18" id="KW-0963">Cytoplasm</keyword>
<dbReference type="InterPro" id="IPR049962">
    <property type="entry name" value="THUMP_ThiI"/>
</dbReference>
<evidence type="ECO:0000256" key="13">
    <source>
        <dbReference type="ARBA" id="ARBA00066827"/>
    </source>
</evidence>
<dbReference type="InterPro" id="IPR003720">
    <property type="entry name" value="tRNA_STrfase"/>
</dbReference>
<dbReference type="PANTHER" id="PTHR43209">
    <property type="entry name" value="TRNA SULFURTRANSFERASE"/>
    <property type="match status" value="1"/>
</dbReference>
<name>A0A0A2WSA2_THEFI</name>
<dbReference type="GO" id="GO:0002937">
    <property type="term" value="P:tRNA 4-thiouridine biosynthesis"/>
    <property type="evidence" value="ECO:0007669"/>
    <property type="project" value="TreeGrafter"/>
</dbReference>
<feature type="binding site" evidence="18">
    <location>
        <begin position="179"/>
        <end position="180"/>
    </location>
    <ligand>
        <name>ATP</name>
        <dbReference type="ChEBI" id="CHEBI:30616"/>
    </ligand>
</feature>
<accession>A0A0A2WSA2</accession>
<dbReference type="UniPathway" id="UPA00060"/>
<protein>
    <recommendedName>
        <fullName evidence="14 18">Probable tRNA sulfurtransferase</fullName>
        <ecNumber evidence="13 18">2.8.1.4</ecNumber>
    </recommendedName>
    <alternativeName>
        <fullName evidence="15 18">Sulfur carrier protein ThiS sulfurtransferase</fullName>
    </alternativeName>
    <alternativeName>
        <fullName evidence="16 18">Thiamine biosynthesis protein ThiI</fullName>
    </alternativeName>
    <alternativeName>
        <fullName evidence="17 18">tRNA 4-thiouridine synthase</fullName>
    </alternativeName>
</protein>
<comment type="function">
    <text evidence="11 18">Catalyzes the ATP-dependent transfer of a sulfur to tRNA to produce 4-thiouridine in position 8 of tRNAs, which functions as a near-UV photosensor. Also catalyzes the transfer of sulfur to the sulfur carrier protein ThiS, forming ThiS-thiocarboxylate. This is a step in the synthesis of thiazole, in the thiamine biosynthesis pathway. The sulfur is donated as persulfide by IscS.</text>
</comment>
<comment type="caution">
    <text evidence="20">The sequence shown here is derived from an EMBL/GenBank/DDBJ whole genome shotgun (WGS) entry which is preliminary data.</text>
</comment>
<comment type="subcellular location">
    <subcellularLocation>
        <location evidence="1 18">Cytoplasm</location>
    </subcellularLocation>
</comment>
<evidence type="ECO:0000259" key="19">
    <source>
        <dbReference type="PROSITE" id="PS51165"/>
    </source>
</evidence>
<dbReference type="GO" id="GO:0052837">
    <property type="term" value="P:thiazole biosynthetic process"/>
    <property type="evidence" value="ECO:0007669"/>
    <property type="project" value="TreeGrafter"/>
</dbReference>
<evidence type="ECO:0000256" key="8">
    <source>
        <dbReference type="ARBA" id="ARBA00022977"/>
    </source>
</evidence>
<evidence type="ECO:0000256" key="12">
    <source>
        <dbReference type="ARBA" id="ARBA00061472"/>
    </source>
</evidence>
<dbReference type="InterPro" id="IPR054173">
    <property type="entry name" value="ThiI_fer"/>
</dbReference>
<evidence type="ECO:0000256" key="16">
    <source>
        <dbReference type="ARBA" id="ARBA00077849"/>
    </source>
</evidence>
<keyword evidence="4 18" id="KW-0808">Transferase</keyword>
<dbReference type="PANTHER" id="PTHR43209:SF1">
    <property type="entry name" value="TRNA SULFURTRANSFERASE"/>
    <property type="match status" value="1"/>
</dbReference>
<dbReference type="Proteomes" id="UP000030364">
    <property type="component" value="Unassembled WGS sequence"/>
</dbReference>
<dbReference type="InterPro" id="IPR004114">
    <property type="entry name" value="THUMP_dom"/>
</dbReference>
<dbReference type="InterPro" id="IPR049961">
    <property type="entry name" value="ThiI_N"/>
</dbReference>
<dbReference type="FunFam" id="3.40.50.620:FF:000053">
    <property type="entry name" value="Probable tRNA sulfurtransferase"/>
    <property type="match status" value="1"/>
</dbReference>
<evidence type="ECO:0000256" key="18">
    <source>
        <dbReference type="HAMAP-Rule" id="MF_00021"/>
    </source>
</evidence>
<evidence type="ECO:0000256" key="9">
    <source>
        <dbReference type="ARBA" id="ARBA00050570"/>
    </source>
</evidence>
<dbReference type="Gene3D" id="3.30.2130.30">
    <property type="match status" value="1"/>
</dbReference>
<dbReference type="STRING" id="276.THFILI_09100"/>
<dbReference type="Pfam" id="PF02926">
    <property type="entry name" value="THUMP"/>
    <property type="match status" value="1"/>
</dbReference>
<dbReference type="NCBIfam" id="TIGR00342">
    <property type="entry name" value="tRNA uracil 4-sulfurtransferase ThiI"/>
    <property type="match status" value="1"/>
</dbReference>
<reference evidence="20 21" key="1">
    <citation type="journal article" date="2015" name="Genome Announc.">
        <title>Draft Genome Sequence of the Thermophile Thermus filiformis ATCC 43280, Producer of Carotenoid-(Di)glucoside-Branched Fatty Acid (Di)esters and Source of Hyperthermostable Enzymes of Biotechnological Interest.</title>
        <authorList>
            <person name="Mandelli F."/>
            <person name="Oliveira Ramires B."/>
            <person name="Couger M.B."/>
            <person name="Paixao D.A."/>
            <person name="Camilo C.M."/>
            <person name="Polikarpov I."/>
            <person name="Prade R."/>
            <person name="Riano-Pachon D.M."/>
            <person name="Squina F.M."/>
        </authorList>
    </citation>
    <scope>NUCLEOTIDE SEQUENCE [LARGE SCALE GENOMIC DNA]</scope>
    <source>
        <strain evidence="20 21">ATCC 43280</strain>
    </source>
</reference>
<evidence type="ECO:0000256" key="6">
    <source>
        <dbReference type="ARBA" id="ARBA00022840"/>
    </source>
</evidence>
<dbReference type="GO" id="GO:0004810">
    <property type="term" value="F:CCA tRNA nucleotidyltransferase activity"/>
    <property type="evidence" value="ECO:0007669"/>
    <property type="project" value="InterPro"/>
</dbReference>
<keyword evidence="8 18" id="KW-0784">Thiamine biosynthesis</keyword>
<evidence type="ECO:0000256" key="1">
    <source>
        <dbReference type="ARBA" id="ARBA00004496"/>
    </source>
</evidence>
<evidence type="ECO:0000313" key="21">
    <source>
        <dbReference type="Proteomes" id="UP000030364"/>
    </source>
</evidence>
<keyword evidence="5 18" id="KW-0547">Nucleotide-binding</keyword>
<gene>
    <name evidence="18" type="primary">thiI</name>
    <name evidence="20" type="ORF">THFILI_09100</name>
</gene>